<proteinExistence type="predicted"/>
<dbReference type="Gene3D" id="6.20.20.10">
    <property type="match status" value="1"/>
</dbReference>
<evidence type="ECO:0000313" key="2">
    <source>
        <dbReference type="Proteomes" id="UP000561326"/>
    </source>
</evidence>
<accession>A0A848CR48</accession>
<dbReference type="SUPFAM" id="SSF57938">
    <property type="entry name" value="DnaJ/Hsp40 cysteine-rich domain"/>
    <property type="match status" value="1"/>
</dbReference>
<dbReference type="Proteomes" id="UP000561326">
    <property type="component" value="Unassembled WGS sequence"/>
</dbReference>
<dbReference type="GeneID" id="92842406"/>
<gene>
    <name evidence="1" type="ORF">HF838_16895</name>
</gene>
<sequence length="50" mass="5479">MNERIMWETCVYCEGNGYFQVITGGSTTCLACEGEGLVSKRRSEASIGIK</sequence>
<dbReference type="Pfam" id="PF17302">
    <property type="entry name" value="DUF5351"/>
    <property type="match status" value="1"/>
</dbReference>
<protein>
    <submittedName>
        <fullName evidence="1">Uncharacterized protein</fullName>
    </submittedName>
</protein>
<comment type="caution">
    <text evidence="1">The sequence shown here is derived from an EMBL/GenBank/DDBJ whole genome shotgun (WGS) entry which is preliminary data.</text>
</comment>
<evidence type="ECO:0000313" key="1">
    <source>
        <dbReference type="EMBL" id="NME99914.1"/>
    </source>
</evidence>
<dbReference type="EMBL" id="JABAGO010000036">
    <property type="protein sequence ID" value="NME99914.1"/>
    <property type="molecule type" value="Genomic_DNA"/>
</dbReference>
<dbReference type="InterPro" id="IPR035272">
    <property type="entry name" value="DUF5351"/>
</dbReference>
<dbReference type="RefSeq" id="WP_167331557.1">
    <property type="nucleotide sequence ID" value="NZ_CABKST010000112.1"/>
</dbReference>
<dbReference type="AlphaFoldDB" id="A0A848CR48"/>
<name>A0A848CR48_ANEAE</name>
<reference evidence="1 2" key="1">
    <citation type="submission" date="2020-04" db="EMBL/GenBank/DDBJ databases">
        <authorList>
            <person name="Hitch T.C.A."/>
            <person name="Wylensek D."/>
            <person name="Clavel T."/>
        </authorList>
    </citation>
    <scope>NUCLEOTIDE SEQUENCE [LARGE SCALE GENOMIC DNA]</scope>
    <source>
        <strain evidence="1 2">WB01_D5_05</strain>
    </source>
</reference>
<dbReference type="InterPro" id="IPR036410">
    <property type="entry name" value="HSP_DnaJ_Cys-rich_dom_sf"/>
</dbReference>
<organism evidence="1 2">
    <name type="scientific">Aneurinibacillus aneurinilyticus</name>
    <name type="common">Bacillus aneurinolyticus</name>
    <dbReference type="NCBI Taxonomy" id="1391"/>
    <lineage>
        <taxon>Bacteria</taxon>
        <taxon>Bacillati</taxon>
        <taxon>Bacillota</taxon>
        <taxon>Bacilli</taxon>
        <taxon>Bacillales</taxon>
        <taxon>Paenibacillaceae</taxon>
        <taxon>Aneurinibacillus group</taxon>
        <taxon>Aneurinibacillus</taxon>
    </lineage>
</organism>